<evidence type="ECO:0000313" key="2">
    <source>
        <dbReference type="Proteomes" id="UP000638986"/>
    </source>
</evidence>
<accession>A0ABS0MYM5</accession>
<dbReference type="EMBL" id="JADTXM010000029">
    <property type="protein sequence ID" value="MBH3441826.1"/>
    <property type="molecule type" value="Genomic_DNA"/>
</dbReference>
<name>A0ABS0MYM5_PSELU</name>
<sequence>MTTAQTTQAIAAATAEALDQVAVVEDPNLIVLDEPIIRGTQQITELRLRKPKAGELRGVSLSDLLSLDVAAIIKVVPRISIPSINEAEARAMDPADLVQVGAKISSFLLKKSLKEELSPGM</sequence>
<gene>
    <name evidence="1" type="ORF">I5Q09_24410</name>
</gene>
<reference evidence="1 2" key="1">
    <citation type="submission" date="2020-11" db="EMBL/GenBank/DDBJ databases">
        <title>Enhanced detection system for hospital associated transmission using whole genome sequencing surveillance.</title>
        <authorList>
            <person name="Harrison L.H."/>
            <person name="Van Tyne D."/>
            <person name="Marsh J.W."/>
            <person name="Griffith M.P."/>
            <person name="Snyder D.J."/>
            <person name="Cooper V.S."/>
            <person name="Mustapha M."/>
        </authorList>
    </citation>
    <scope>NUCLEOTIDE SEQUENCE [LARGE SCALE GENOMIC DNA]</scope>
    <source>
        <strain evidence="1 2">PSB00013</strain>
    </source>
</reference>
<dbReference type="InterPro" id="IPR019289">
    <property type="entry name" value="Phage_tail_E/E"/>
</dbReference>
<dbReference type="Pfam" id="PF10109">
    <property type="entry name" value="Phage_TAC_7"/>
    <property type="match status" value="1"/>
</dbReference>
<dbReference type="Proteomes" id="UP000638986">
    <property type="component" value="Unassembled WGS sequence"/>
</dbReference>
<dbReference type="RefSeq" id="WP_197873543.1">
    <property type="nucleotide sequence ID" value="NZ_JADTXM010000029.1"/>
</dbReference>
<proteinExistence type="predicted"/>
<evidence type="ECO:0000313" key="1">
    <source>
        <dbReference type="EMBL" id="MBH3441826.1"/>
    </source>
</evidence>
<comment type="caution">
    <text evidence="1">The sequence shown here is derived from an EMBL/GenBank/DDBJ whole genome shotgun (WGS) entry which is preliminary data.</text>
</comment>
<protein>
    <submittedName>
        <fullName evidence="1">Phage tail assembly protein</fullName>
    </submittedName>
</protein>
<organism evidence="1 2">
    <name type="scientific">Pseudomonas luteola</name>
    <dbReference type="NCBI Taxonomy" id="47886"/>
    <lineage>
        <taxon>Bacteria</taxon>
        <taxon>Pseudomonadati</taxon>
        <taxon>Pseudomonadota</taxon>
        <taxon>Gammaproteobacteria</taxon>
        <taxon>Pseudomonadales</taxon>
        <taxon>Pseudomonadaceae</taxon>
        <taxon>Pseudomonas</taxon>
    </lineage>
</organism>